<keyword evidence="7" id="KW-0472">Membrane</keyword>
<dbReference type="AlphaFoldDB" id="A0A2T4U4J6"/>
<evidence type="ECO:0000313" key="10">
    <source>
        <dbReference type="EMBL" id="PTL38328.1"/>
    </source>
</evidence>
<dbReference type="GO" id="GO:0008808">
    <property type="term" value="F:cardiolipin synthase activity"/>
    <property type="evidence" value="ECO:0007669"/>
    <property type="project" value="UniProtKB-UniRule"/>
</dbReference>
<comment type="subcellular location">
    <subcellularLocation>
        <location evidence="1">Cell membrane</location>
    </subcellularLocation>
</comment>
<keyword evidence="5" id="KW-0677">Repeat</keyword>
<dbReference type="InterPro" id="IPR022924">
    <property type="entry name" value="Cardiolipin_synthase"/>
</dbReference>
<dbReference type="InterPro" id="IPR001736">
    <property type="entry name" value="PLipase_D/transphosphatidylase"/>
</dbReference>
<evidence type="ECO:0000256" key="2">
    <source>
        <dbReference type="ARBA" id="ARBA00022475"/>
    </source>
</evidence>
<name>A0A2T4U4J6_9BACI</name>
<dbReference type="EC" id="2.7.8.-" evidence="8"/>
<evidence type="ECO:0000256" key="6">
    <source>
        <dbReference type="ARBA" id="ARBA00022989"/>
    </source>
</evidence>
<evidence type="ECO:0000256" key="8">
    <source>
        <dbReference type="NCBIfam" id="TIGR04265"/>
    </source>
</evidence>
<dbReference type="SMART" id="SM00155">
    <property type="entry name" value="PLDc"/>
    <property type="match status" value="2"/>
</dbReference>
<dbReference type="PROSITE" id="PS50035">
    <property type="entry name" value="PLD"/>
    <property type="match status" value="2"/>
</dbReference>
<evidence type="ECO:0000256" key="1">
    <source>
        <dbReference type="ARBA" id="ARBA00004236"/>
    </source>
</evidence>
<keyword evidence="6" id="KW-1133">Transmembrane helix</keyword>
<comment type="caution">
    <text evidence="10">The sequence shown here is derived from an EMBL/GenBank/DDBJ whole genome shotgun (WGS) entry which is preliminary data.</text>
</comment>
<dbReference type="SUPFAM" id="SSF56024">
    <property type="entry name" value="Phospholipase D/nuclease"/>
    <property type="match status" value="2"/>
</dbReference>
<dbReference type="PANTHER" id="PTHR21248:SF7">
    <property type="entry name" value="MINOR CARDIOLIPIN SYNTHASE CLSB"/>
    <property type="match status" value="1"/>
</dbReference>
<organism evidence="10 11">
    <name type="scientific">Alkalicoccus saliphilus</name>
    <dbReference type="NCBI Taxonomy" id="200989"/>
    <lineage>
        <taxon>Bacteria</taxon>
        <taxon>Bacillati</taxon>
        <taxon>Bacillota</taxon>
        <taxon>Bacilli</taxon>
        <taxon>Bacillales</taxon>
        <taxon>Bacillaceae</taxon>
        <taxon>Alkalicoccus</taxon>
    </lineage>
</organism>
<keyword evidence="11" id="KW-1185">Reference proteome</keyword>
<gene>
    <name evidence="10" type="primary">cls</name>
    <name evidence="10" type="ORF">C6Y45_11830</name>
</gene>
<dbReference type="GO" id="GO:0005886">
    <property type="term" value="C:plasma membrane"/>
    <property type="evidence" value="ECO:0007669"/>
    <property type="project" value="UniProtKB-SubCell"/>
</dbReference>
<keyword evidence="2" id="KW-1003">Cell membrane</keyword>
<dbReference type="Pfam" id="PF13091">
    <property type="entry name" value="PLDc_2"/>
    <property type="match status" value="2"/>
</dbReference>
<dbReference type="InterPro" id="IPR025202">
    <property type="entry name" value="PLD-like_dom"/>
</dbReference>
<evidence type="ECO:0000256" key="5">
    <source>
        <dbReference type="ARBA" id="ARBA00022737"/>
    </source>
</evidence>
<evidence type="ECO:0000256" key="3">
    <source>
        <dbReference type="ARBA" id="ARBA00022679"/>
    </source>
</evidence>
<feature type="domain" description="PLD phosphodiesterase" evidence="9">
    <location>
        <begin position="308"/>
        <end position="335"/>
    </location>
</feature>
<protein>
    <recommendedName>
        <fullName evidence="8">Cardiolipin synthase</fullName>
        <ecNumber evidence="8">2.7.8.-</ecNumber>
    </recommendedName>
</protein>
<dbReference type="CDD" id="cd09112">
    <property type="entry name" value="PLDc_CLS_2"/>
    <property type="match status" value="1"/>
</dbReference>
<dbReference type="Proteomes" id="UP000240509">
    <property type="component" value="Unassembled WGS sequence"/>
</dbReference>
<evidence type="ECO:0000313" key="11">
    <source>
        <dbReference type="Proteomes" id="UP000240509"/>
    </source>
</evidence>
<dbReference type="RefSeq" id="WP_107585435.1">
    <property type="nucleotide sequence ID" value="NZ_PZJJ01000020.1"/>
</dbReference>
<sequence>MKKLRWTAAAVAAWISLDLYLGQKAHHKKKEDFQPPDFTSGKPRFFRRGDELFAHMLKRIRRAENHIYMNFYIFRNDEVGSDIMDALMERARAGVTVNLLIDWLGARIAPAKRRELKEAGVKLEYSQKPKLPFLFYSLNERNHRKVTVIDGEHAYVGGFNVGDEYTGNDPMIGSWRDYHLYIRGVAVASLGRQFARDWHSACGEKLEIELPEHQPDNEIPIQFISSDGEHVAAHFTNLFKRAEKSVLIGTPYYIPGPAMQKEVLKLARRGIKVRILIPKNPDHPLVKDAALHYFAELLEAGVDVRQFKYGFYHSKIILVDNTILDIGTANFDMRSFNLNHEVNCTIEDDEWISSVVGKVETDFFKHSEKITLNYLRSRTRWEKTREHTAMMFSSWL</sequence>
<keyword evidence="4" id="KW-0812">Transmembrane</keyword>
<reference evidence="10 11" key="1">
    <citation type="submission" date="2018-03" db="EMBL/GenBank/DDBJ databases">
        <title>Alkalicoccus saliphilus sp. nov., isolated from a mineral pool.</title>
        <authorList>
            <person name="Zhao B."/>
        </authorList>
    </citation>
    <scope>NUCLEOTIDE SEQUENCE [LARGE SCALE GENOMIC DNA]</scope>
    <source>
        <strain evidence="10 11">6AG</strain>
    </source>
</reference>
<dbReference type="CDD" id="cd09110">
    <property type="entry name" value="PLDc_CLS_1"/>
    <property type="match status" value="1"/>
</dbReference>
<accession>A0A2T4U4J6</accession>
<dbReference type="Gene3D" id="3.30.870.10">
    <property type="entry name" value="Endonuclease Chain A"/>
    <property type="match status" value="2"/>
</dbReference>
<evidence type="ECO:0000256" key="4">
    <source>
        <dbReference type="ARBA" id="ARBA00022692"/>
    </source>
</evidence>
<dbReference type="EMBL" id="PZJJ01000020">
    <property type="protein sequence ID" value="PTL38328.1"/>
    <property type="molecule type" value="Genomic_DNA"/>
</dbReference>
<keyword evidence="3" id="KW-0808">Transferase</keyword>
<dbReference type="NCBIfam" id="TIGR04265">
    <property type="entry name" value="bac_cardiolipin"/>
    <property type="match status" value="1"/>
</dbReference>
<dbReference type="GO" id="GO:0032049">
    <property type="term" value="P:cardiolipin biosynthetic process"/>
    <property type="evidence" value="ECO:0007669"/>
    <property type="project" value="UniProtKB-UniRule"/>
</dbReference>
<feature type="domain" description="PLD phosphodiesterase" evidence="9">
    <location>
        <begin position="138"/>
        <end position="165"/>
    </location>
</feature>
<evidence type="ECO:0000259" key="9">
    <source>
        <dbReference type="PROSITE" id="PS50035"/>
    </source>
</evidence>
<proteinExistence type="predicted"/>
<dbReference type="OrthoDB" id="9762009at2"/>
<dbReference type="PANTHER" id="PTHR21248">
    <property type="entry name" value="CARDIOLIPIN SYNTHASE"/>
    <property type="match status" value="1"/>
</dbReference>
<evidence type="ECO:0000256" key="7">
    <source>
        <dbReference type="ARBA" id="ARBA00023136"/>
    </source>
</evidence>